<reference evidence="1" key="1">
    <citation type="submission" date="2019-08" db="EMBL/GenBank/DDBJ databases">
        <authorList>
            <person name="Kucharzyk K."/>
            <person name="Murdoch R.W."/>
            <person name="Higgins S."/>
            <person name="Loffler F."/>
        </authorList>
    </citation>
    <scope>NUCLEOTIDE SEQUENCE</scope>
</reference>
<accession>A0A645GDF2</accession>
<evidence type="ECO:0000313" key="1">
    <source>
        <dbReference type="EMBL" id="MPN24928.1"/>
    </source>
</evidence>
<proteinExistence type="predicted"/>
<organism evidence="1">
    <name type="scientific">bioreactor metagenome</name>
    <dbReference type="NCBI Taxonomy" id="1076179"/>
    <lineage>
        <taxon>unclassified sequences</taxon>
        <taxon>metagenomes</taxon>
        <taxon>ecological metagenomes</taxon>
    </lineage>
</organism>
<gene>
    <name evidence="1" type="ORF">SDC9_172333</name>
</gene>
<dbReference type="EMBL" id="VSSQ01073937">
    <property type="protein sequence ID" value="MPN24928.1"/>
    <property type="molecule type" value="Genomic_DNA"/>
</dbReference>
<name>A0A645GDF2_9ZZZZ</name>
<dbReference type="AntiFam" id="ANF00209">
    <property type="entry name" value="Shadow ORF (opposite thrS)"/>
</dbReference>
<dbReference type="AlphaFoldDB" id="A0A645GDF2"/>
<comment type="caution">
    <text evidence="1">The sequence shown here is derived from an EMBL/GenBank/DDBJ whole genome shotgun (WGS) entry which is preliminary data.</text>
</comment>
<protein>
    <submittedName>
        <fullName evidence="1">Uncharacterized protein</fullName>
    </submittedName>
</protein>
<sequence>MLAKPLEIRHSLIARQHAAHHWLILGGQFRHALFDGNQIFRRKRALVGEVVIEAVFDDRADGDLSFREQLLDRIGQQVGRRVTNHLDTFGIALGDDRQIDILVDQIGGIDQNAIDLASQRGAGQTGTDAGGDFGNGHCLLVGANGTIRQFDIRHGGFSGKNLDEKKVRPEPHFFIDE</sequence>